<gene>
    <name evidence="2" type="ORF">ALP32_200387</name>
</gene>
<dbReference type="EMBL" id="RBTX01000128">
    <property type="protein sequence ID" value="RMU39125.1"/>
    <property type="molecule type" value="Genomic_DNA"/>
</dbReference>
<dbReference type="SUPFAM" id="SSF51905">
    <property type="entry name" value="FAD/NAD(P)-binding domain"/>
    <property type="match status" value="1"/>
</dbReference>
<proteinExistence type="predicted"/>
<evidence type="ECO:0008006" key="4">
    <source>
        <dbReference type="Google" id="ProtNLM"/>
    </source>
</evidence>
<dbReference type="Proteomes" id="UP000281514">
    <property type="component" value="Unassembled WGS sequence"/>
</dbReference>
<evidence type="ECO:0000313" key="2">
    <source>
        <dbReference type="EMBL" id="RMU39125.1"/>
    </source>
</evidence>
<protein>
    <recommendedName>
        <fullName evidence="4">FAD/NAD(P)-binding domain-containing protein</fullName>
    </recommendedName>
</protein>
<accession>A0A3M5TZV2</accession>
<evidence type="ECO:0000256" key="1">
    <source>
        <dbReference type="SAM" id="MobiDB-lite"/>
    </source>
</evidence>
<dbReference type="AlphaFoldDB" id="A0A3M5TZV2"/>
<name>A0A3M5TZV2_9PSED</name>
<reference evidence="2 3" key="1">
    <citation type="submission" date="2018-08" db="EMBL/GenBank/DDBJ databases">
        <title>Recombination of ecologically and evolutionarily significant loci maintains genetic cohesion in the Pseudomonas syringae species complex.</title>
        <authorList>
            <person name="Dillon M."/>
            <person name="Thakur S."/>
            <person name="Almeida R.N.D."/>
            <person name="Weir B.S."/>
            <person name="Guttman D.S."/>
        </authorList>
    </citation>
    <scope>NUCLEOTIDE SEQUENCE [LARGE SCALE GENOMIC DNA]</scope>
    <source>
        <strain evidence="2 3">ICMP 9749</strain>
    </source>
</reference>
<sequence length="431" mass="46822">MQFDTSSQIPASSELGSSTNTLDFLLVGCGLRGTGLLTANPELFGYRIGVVDASNTLGPGSFDRYRIDSNSYGSDFFGWVDPEGIFGEQLSHPQVRALHETEGSFHLSLLASALQPFGAAIKRVIGPSRVWTGKTVNRIEVENDTVIAVFEDGLRIHAKFAALALGIRETLHADLRPWKSKTQLSQQIIEQGVPSLWSVKPQKVVIVGGSHSAYAVANSLRQEGKLAPLSEVTILQRSCTKLFYPNIDSYRNGIHPFLECEPNLDTDSCPQTGNLFRYSGLRHAARDTFLCIASASQPGFTQIKKNCLKSMRRHLDEADVIVQALGYESNCIPLILDGVDASMLANGSIVDTTTDGRLKQHNGSVLPLFVMGMNPYPYDDNSLTPTGQYAARGKQILNVLALAALSETQTSEAGAVTPNSESSKDQNSWLT</sequence>
<evidence type="ECO:0000313" key="3">
    <source>
        <dbReference type="Proteomes" id="UP000281514"/>
    </source>
</evidence>
<dbReference type="Gene3D" id="3.50.50.60">
    <property type="entry name" value="FAD/NAD(P)-binding domain"/>
    <property type="match status" value="1"/>
</dbReference>
<feature type="region of interest" description="Disordered" evidence="1">
    <location>
        <begin position="410"/>
        <end position="431"/>
    </location>
</feature>
<dbReference type="InterPro" id="IPR036188">
    <property type="entry name" value="FAD/NAD-bd_sf"/>
</dbReference>
<comment type="caution">
    <text evidence="2">The sequence shown here is derived from an EMBL/GenBank/DDBJ whole genome shotgun (WGS) entry which is preliminary data.</text>
</comment>
<dbReference type="RefSeq" id="WP_005618758.1">
    <property type="nucleotide sequence ID" value="NZ_BMNO01000131.1"/>
</dbReference>
<organism evidence="2 3">
    <name type="scientific">Pseudomonas avellanae</name>
    <dbReference type="NCBI Taxonomy" id="46257"/>
    <lineage>
        <taxon>Bacteria</taxon>
        <taxon>Pseudomonadati</taxon>
        <taxon>Pseudomonadota</taxon>
        <taxon>Gammaproteobacteria</taxon>
        <taxon>Pseudomonadales</taxon>
        <taxon>Pseudomonadaceae</taxon>
        <taxon>Pseudomonas</taxon>
    </lineage>
</organism>